<dbReference type="CDD" id="cd08573">
    <property type="entry name" value="GDPD_GDE1"/>
    <property type="match status" value="1"/>
</dbReference>
<dbReference type="Proteomes" id="UP000694406">
    <property type="component" value="Unplaced"/>
</dbReference>
<evidence type="ECO:0000313" key="3">
    <source>
        <dbReference type="Ensembl" id="ENSLLTP00000001842.1"/>
    </source>
</evidence>
<reference evidence="3" key="1">
    <citation type="submission" date="2025-08" db="UniProtKB">
        <authorList>
            <consortium name="Ensembl"/>
        </authorList>
    </citation>
    <scope>IDENTIFICATION</scope>
</reference>
<organism evidence="3 4">
    <name type="scientific">Laticauda laticaudata</name>
    <name type="common">Blue-ringed sea krait</name>
    <name type="synonym">Blue-lipped sea krait</name>
    <dbReference type="NCBI Taxonomy" id="8630"/>
    <lineage>
        <taxon>Eukaryota</taxon>
        <taxon>Metazoa</taxon>
        <taxon>Chordata</taxon>
        <taxon>Craniata</taxon>
        <taxon>Vertebrata</taxon>
        <taxon>Euteleostomi</taxon>
        <taxon>Lepidosauria</taxon>
        <taxon>Squamata</taxon>
        <taxon>Bifurcata</taxon>
        <taxon>Unidentata</taxon>
        <taxon>Episquamata</taxon>
        <taxon>Toxicofera</taxon>
        <taxon>Serpentes</taxon>
        <taxon>Colubroidea</taxon>
        <taxon>Elapidae</taxon>
        <taxon>Laticaudinae</taxon>
        <taxon>Laticauda</taxon>
    </lineage>
</organism>
<feature type="domain" description="GP-PDE" evidence="2">
    <location>
        <begin position="225"/>
        <end position="492"/>
    </location>
</feature>
<accession>A0A8C5REF1</accession>
<protein>
    <submittedName>
        <fullName evidence="3">Glycerophosphodiester phosphodiesterase 1</fullName>
    </submittedName>
</protein>
<keyword evidence="4" id="KW-1185">Reference proteome</keyword>
<evidence type="ECO:0000313" key="4">
    <source>
        <dbReference type="Proteomes" id="UP000694406"/>
    </source>
</evidence>
<dbReference type="Pfam" id="PF03009">
    <property type="entry name" value="GDPD"/>
    <property type="match status" value="1"/>
</dbReference>
<comment type="similarity">
    <text evidence="1">Belongs to the glycerophosphoryl diester phosphodiesterase family.</text>
</comment>
<dbReference type="PANTHER" id="PTHR46320">
    <property type="entry name" value="GLYCEROPHOSPHODIESTER PHOSPHODIESTERASE 1"/>
    <property type="match status" value="1"/>
</dbReference>
<evidence type="ECO:0000256" key="1">
    <source>
        <dbReference type="ARBA" id="ARBA00007277"/>
    </source>
</evidence>
<reference evidence="3" key="2">
    <citation type="submission" date="2025-09" db="UniProtKB">
        <authorList>
            <consortium name="Ensembl"/>
        </authorList>
    </citation>
    <scope>IDENTIFICATION</scope>
</reference>
<dbReference type="Gene3D" id="3.20.20.190">
    <property type="entry name" value="Phosphatidylinositol (PI) phosphodiesterase"/>
    <property type="match status" value="1"/>
</dbReference>
<proteinExistence type="inferred from homology"/>
<dbReference type="Ensembl" id="ENSLLTT00000001911.1">
    <property type="protein sequence ID" value="ENSLLTP00000001842.1"/>
    <property type="gene ID" value="ENSLLTG00000001437.1"/>
</dbReference>
<dbReference type="GO" id="GO:0006644">
    <property type="term" value="P:phospholipid metabolic process"/>
    <property type="evidence" value="ECO:0007669"/>
    <property type="project" value="TreeGrafter"/>
</dbReference>
<dbReference type="GO" id="GO:0070291">
    <property type="term" value="P:N-acylethanolamine metabolic process"/>
    <property type="evidence" value="ECO:0007669"/>
    <property type="project" value="TreeGrafter"/>
</dbReference>
<dbReference type="InterPro" id="IPR030395">
    <property type="entry name" value="GP_PDE_dom"/>
</dbReference>
<dbReference type="SUPFAM" id="SSF51695">
    <property type="entry name" value="PLC-like phosphodiesterases"/>
    <property type="match status" value="1"/>
</dbReference>
<gene>
    <name evidence="3" type="primary">GDE1</name>
</gene>
<evidence type="ECO:0000259" key="2">
    <source>
        <dbReference type="PROSITE" id="PS51704"/>
    </source>
</evidence>
<dbReference type="PROSITE" id="PS51704">
    <property type="entry name" value="GP_PDE"/>
    <property type="match status" value="1"/>
</dbReference>
<dbReference type="GeneTree" id="ENSGT00510000047820"/>
<name>A0A8C5REF1_LATLA</name>
<dbReference type="GO" id="GO:0008889">
    <property type="term" value="F:glycerophosphodiester phosphodiesterase activity"/>
    <property type="evidence" value="ECO:0007669"/>
    <property type="project" value="TreeGrafter"/>
</dbReference>
<dbReference type="InterPro" id="IPR017946">
    <property type="entry name" value="PLC-like_Pdiesterase_TIM-brl"/>
</dbReference>
<dbReference type="GO" id="GO:0006580">
    <property type="term" value="P:ethanolamine metabolic process"/>
    <property type="evidence" value="ECO:0007669"/>
    <property type="project" value="TreeGrafter"/>
</dbReference>
<dbReference type="AlphaFoldDB" id="A0A8C5REF1"/>
<dbReference type="PANTHER" id="PTHR46320:SF1">
    <property type="entry name" value="GLYCEROPHOSPHODIESTER PHOSPHODIESTERASE 1"/>
    <property type="match status" value="1"/>
</dbReference>
<sequence length="492" mass="54849">MEPLAFGICGSFIPGSLHEATGLCRACLVGGGWTRGPLRFLPTLYSMEPLAFGICGSFIPGSLHEATGLPSVGHGVGSPAWAGGVGRDDLQGPFQLRPSLSAVCTGVYLAAAGVRARGGGGGGPFPRQGRQRPARLLRRSPWLCKAGRLQGSLHAAGGAVQQRLRLRPAQRADWAQTRPEALVALTFHANFSYLAEVGCDRLVGAPVAILAFYSGMRLLQGKEDIFTDCRQKFWNTYQTGLMYWPFVQAAENGATGVELDLEFTADGVPILMHDETVDRTTDGSGSLRELTFADIRQFNPAAKHRLWRDYRGEKIPTLKEAVLESLHHDLIIYFDVKGNADKAVAVLTQLYLEYPRLYNTSVVCSFMPDVVYKMKQADRNIITALTHRPWSFSHYGDGKPRYTVFWKHYLSMAFDVIMDWSMHNFLWHLCGISVFLMQKNYVSQDYVNRWSSKGVHVVAWTVNTLAEKMYYENVLQTTYMTDSLLEDCDPHY</sequence>
<dbReference type="GO" id="GO:0005886">
    <property type="term" value="C:plasma membrane"/>
    <property type="evidence" value="ECO:0007669"/>
    <property type="project" value="TreeGrafter"/>
</dbReference>